<dbReference type="AlphaFoldDB" id="A0A484F2K2"/>
<evidence type="ECO:0000313" key="3">
    <source>
        <dbReference type="Proteomes" id="UP000294855"/>
    </source>
</evidence>
<reference evidence="2 3" key="1">
    <citation type="submission" date="2019-03" db="EMBL/GenBank/DDBJ databases">
        <title>Genomic Encyclopedia of Type Strains, Phase IV (KMG-IV): sequencing the most valuable type-strain genomes for metagenomic binning, comparative biology and taxonomic classification.</title>
        <authorList>
            <person name="Goeker M."/>
        </authorList>
    </citation>
    <scope>NUCLEOTIDE SEQUENCE [LARGE SCALE GENOMIC DNA]</scope>
    <source>
        <strain evidence="2 3">DSM 13328</strain>
    </source>
</reference>
<evidence type="ECO:0000313" key="2">
    <source>
        <dbReference type="EMBL" id="TDQ67870.1"/>
    </source>
</evidence>
<gene>
    <name evidence="2" type="ORF">C7391_1424</name>
</gene>
<dbReference type="Proteomes" id="UP000294855">
    <property type="component" value="Unassembled WGS sequence"/>
</dbReference>
<keyword evidence="1" id="KW-1133">Transmembrane helix</keyword>
<accession>A0A484F2K2</accession>
<comment type="caution">
    <text evidence="2">The sequence shown here is derived from an EMBL/GenBank/DDBJ whole genome shotgun (WGS) entry which is preliminary data.</text>
</comment>
<proteinExistence type="predicted"/>
<feature type="transmembrane region" description="Helical" evidence="1">
    <location>
        <begin position="55"/>
        <end position="76"/>
    </location>
</feature>
<dbReference type="EMBL" id="SNYS01000010">
    <property type="protein sequence ID" value="TDQ67870.1"/>
    <property type="molecule type" value="Genomic_DNA"/>
</dbReference>
<dbReference type="OrthoDB" id="140588at2157"/>
<evidence type="ECO:0000256" key="1">
    <source>
        <dbReference type="SAM" id="Phobius"/>
    </source>
</evidence>
<dbReference type="PROSITE" id="PS51257">
    <property type="entry name" value="PROKAR_LIPOPROTEIN"/>
    <property type="match status" value="1"/>
</dbReference>
<protein>
    <submittedName>
        <fullName evidence="2">Uncharacterized protein</fullName>
    </submittedName>
</protein>
<dbReference type="RefSeq" id="WP_133517868.1">
    <property type="nucleotide sequence ID" value="NZ_JAHDUW010000001.1"/>
</dbReference>
<organism evidence="2 3">
    <name type="scientific">Methanimicrococcus blatticola</name>
    <dbReference type="NCBI Taxonomy" id="91560"/>
    <lineage>
        <taxon>Archaea</taxon>
        <taxon>Methanobacteriati</taxon>
        <taxon>Methanobacteriota</taxon>
        <taxon>Stenosarchaea group</taxon>
        <taxon>Methanomicrobia</taxon>
        <taxon>Methanosarcinales</taxon>
        <taxon>Methanosarcinaceae</taxon>
        <taxon>Methanimicrococcus</taxon>
    </lineage>
</organism>
<keyword evidence="3" id="KW-1185">Reference proteome</keyword>
<name>A0A484F2K2_9EURY</name>
<sequence length="84" mass="9166">MTEKVTEKKQGLAMKIFDIIFIFALAFACVVIPVFLKGATIVGEGGSGVGDQIVWNAPGYFGTLAVILIFFGVILYHSVKNYDY</sequence>
<feature type="transmembrane region" description="Helical" evidence="1">
    <location>
        <begin position="12"/>
        <end position="35"/>
    </location>
</feature>
<keyword evidence="1" id="KW-0812">Transmembrane</keyword>
<keyword evidence="1" id="KW-0472">Membrane</keyword>